<evidence type="ECO:0000313" key="1">
    <source>
        <dbReference type="EMBL" id="QIP34487.1"/>
    </source>
</evidence>
<gene>
    <name evidence="1" type="ORF">GWK63_02390</name>
</gene>
<protein>
    <submittedName>
        <fullName evidence="1">Uncharacterized protein</fullName>
    </submittedName>
</protein>
<sequence length="89" mass="10215">MKIRVKIDISYIGEQVAHQCFLENRNIDDLDLYLAGAAYAICFSLFTEKPWMKEKFAEIGSEIAKSGTRKFSELMEMEILKKSYPEGNA</sequence>
<dbReference type="GeneID" id="85020991"/>
<evidence type="ECO:0000313" key="2">
    <source>
        <dbReference type="Proteomes" id="UP000502533"/>
    </source>
</evidence>
<proteinExistence type="predicted"/>
<dbReference type="KEGG" id="kre:GWK63_02390"/>
<name>A0A858JLA6_9PROT</name>
<dbReference type="RefSeq" id="WP_130732960.1">
    <property type="nucleotide sequence ID" value="NZ_CP050139.1"/>
</dbReference>
<reference evidence="1 2" key="1">
    <citation type="submission" date="2020-03" db="EMBL/GenBank/DDBJ databases">
        <title>Isolation of cellulose-producing strains, genome characterization and application of the synthesized cellulose films as an economical and sustainable material for piezoelectric sensor construction.</title>
        <authorList>
            <person name="Mangayil R.K."/>
        </authorList>
    </citation>
    <scope>NUCLEOTIDE SEQUENCE [LARGE SCALE GENOMIC DNA]</scope>
    <source>
        <strain evidence="1 2">ENS 9a1a</strain>
    </source>
</reference>
<organism evidence="1 2">
    <name type="scientific">Komagataeibacter rhaeticus</name>
    <dbReference type="NCBI Taxonomy" id="215221"/>
    <lineage>
        <taxon>Bacteria</taxon>
        <taxon>Pseudomonadati</taxon>
        <taxon>Pseudomonadota</taxon>
        <taxon>Alphaproteobacteria</taxon>
        <taxon>Acetobacterales</taxon>
        <taxon>Acetobacteraceae</taxon>
        <taxon>Komagataeibacter</taxon>
    </lineage>
</organism>
<dbReference type="EMBL" id="CP050139">
    <property type="protein sequence ID" value="QIP34487.1"/>
    <property type="molecule type" value="Genomic_DNA"/>
</dbReference>
<keyword evidence="2" id="KW-1185">Reference proteome</keyword>
<accession>A0A858JLA6</accession>
<dbReference type="Proteomes" id="UP000502533">
    <property type="component" value="Chromosome"/>
</dbReference>
<dbReference type="AlphaFoldDB" id="A0A858JLA6"/>